<dbReference type="Pfam" id="PF23177">
    <property type="entry name" value="bHLH_IRO3"/>
    <property type="match status" value="1"/>
</dbReference>
<dbReference type="InterPro" id="IPR011598">
    <property type="entry name" value="bHLH_dom"/>
</dbReference>
<evidence type="ECO:0000256" key="6">
    <source>
        <dbReference type="SAM" id="Coils"/>
    </source>
</evidence>
<proteinExistence type="predicted"/>
<feature type="region of interest" description="Disordered" evidence="7">
    <location>
        <begin position="191"/>
        <end position="243"/>
    </location>
</feature>
<dbReference type="Gene3D" id="4.10.280.10">
    <property type="entry name" value="Helix-loop-helix DNA-binding domain"/>
    <property type="match status" value="1"/>
</dbReference>
<feature type="domain" description="BHLH" evidence="8">
    <location>
        <begin position="35"/>
        <end position="85"/>
    </location>
</feature>
<dbReference type="Proteomes" id="UP001371456">
    <property type="component" value="Unassembled WGS sequence"/>
</dbReference>
<dbReference type="AlphaFoldDB" id="A0AAN8TWS5"/>
<dbReference type="SUPFAM" id="SSF47459">
    <property type="entry name" value="HLH, helix-loop-helix DNA-binding domain"/>
    <property type="match status" value="1"/>
</dbReference>
<gene>
    <name evidence="9" type="ORF">RDI58_008938</name>
</gene>
<reference evidence="9 10" key="1">
    <citation type="submission" date="2024-02" db="EMBL/GenBank/DDBJ databases">
        <title>de novo genome assembly of Solanum bulbocastanum strain 11H21.</title>
        <authorList>
            <person name="Hosaka A.J."/>
        </authorList>
    </citation>
    <scope>NUCLEOTIDE SEQUENCE [LARGE SCALE GENOMIC DNA]</scope>
    <source>
        <tissue evidence="9">Young leaves</tissue>
    </source>
</reference>
<feature type="coiled-coil region" evidence="6">
    <location>
        <begin position="103"/>
        <end position="137"/>
    </location>
</feature>
<name>A0AAN8TWS5_SOLBU</name>
<keyword evidence="3" id="KW-0238">DNA-binding</keyword>
<keyword evidence="6" id="KW-0175">Coiled coil</keyword>
<sequence>MDTENAAPIVEKDTTDAETSLDSSHLGKKIQKKVPKRIHKAEREKMKREHLNELFLGLADALELSEQMNGKASVLSEAARFVKDMLSQIKHMRTENTALLSESQYLSMEKKELEDENTALEAEISKLQNEVKAREAETSLDLNLAPPEIHHTEFASQTNYMRLPASEHAFQQSQMMNPVYVFPLSSNPQAQAYPAPDAADSMAMPTSTVKKPQPRYPTPNDVWPSQILEKRPQLLRQEVQDGA</sequence>
<dbReference type="InterPro" id="IPR036638">
    <property type="entry name" value="HLH_DNA-bd_sf"/>
</dbReference>
<comment type="caution">
    <text evidence="9">The sequence shown here is derived from an EMBL/GenBank/DDBJ whole genome shotgun (WGS) entry which is preliminary data.</text>
</comment>
<dbReference type="PANTHER" id="PTHR47075">
    <property type="entry name" value="TRANSCRIPTION FACTOR BHLH47"/>
    <property type="match status" value="1"/>
</dbReference>
<feature type="compositionally biased region" description="Low complexity" evidence="7">
    <location>
        <begin position="191"/>
        <end position="205"/>
    </location>
</feature>
<evidence type="ECO:0000256" key="3">
    <source>
        <dbReference type="ARBA" id="ARBA00023125"/>
    </source>
</evidence>
<feature type="region of interest" description="Disordered" evidence="7">
    <location>
        <begin position="1"/>
        <end position="37"/>
    </location>
</feature>
<comment type="subcellular location">
    <subcellularLocation>
        <location evidence="1">Nucleus</location>
    </subcellularLocation>
</comment>
<organism evidence="9 10">
    <name type="scientific">Solanum bulbocastanum</name>
    <name type="common">Wild potato</name>
    <dbReference type="NCBI Taxonomy" id="147425"/>
    <lineage>
        <taxon>Eukaryota</taxon>
        <taxon>Viridiplantae</taxon>
        <taxon>Streptophyta</taxon>
        <taxon>Embryophyta</taxon>
        <taxon>Tracheophyta</taxon>
        <taxon>Spermatophyta</taxon>
        <taxon>Magnoliopsida</taxon>
        <taxon>eudicotyledons</taxon>
        <taxon>Gunneridae</taxon>
        <taxon>Pentapetalae</taxon>
        <taxon>asterids</taxon>
        <taxon>lamiids</taxon>
        <taxon>Solanales</taxon>
        <taxon>Solanaceae</taxon>
        <taxon>Solanoideae</taxon>
        <taxon>Solaneae</taxon>
        <taxon>Solanum</taxon>
    </lineage>
</organism>
<keyword evidence="4" id="KW-0804">Transcription</keyword>
<accession>A0AAN8TWS5</accession>
<feature type="compositionally biased region" description="Basic residues" evidence="7">
    <location>
        <begin position="26"/>
        <end position="37"/>
    </location>
</feature>
<evidence type="ECO:0000256" key="4">
    <source>
        <dbReference type="ARBA" id="ARBA00023163"/>
    </source>
</evidence>
<evidence type="ECO:0000256" key="5">
    <source>
        <dbReference type="ARBA" id="ARBA00023242"/>
    </source>
</evidence>
<protein>
    <recommendedName>
        <fullName evidence="8">BHLH domain-containing protein</fullName>
    </recommendedName>
</protein>
<evidence type="ECO:0000256" key="1">
    <source>
        <dbReference type="ARBA" id="ARBA00004123"/>
    </source>
</evidence>
<keyword evidence="2" id="KW-0805">Transcription regulation</keyword>
<dbReference type="PANTHER" id="PTHR47075:SF10">
    <property type="entry name" value="TRANSCRIPTION FACTOR BHLH47-LIKE"/>
    <property type="match status" value="1"/>
</dbReference>
<dbReference type="PROSITE" id="PS50888">
    <property type="entry name" value="BHLH"/>
    <property type="match status" value="1"/>
</dbReference>
<evidence type="ECO:0000259" key="8">
    <source>
        <dbReference type="PROSITE" id="PS50888"/>
    </source>
</evidence>
<keyword evidence="5" id="KW-0539">Nucleus</keyword>
<dbReference type="GO" id="GO:0046983">
    <property type="term" value="F:protein dimerization activity"/>
    <property type="evidence" value="ECO:0007669"/>
    <property type="project" value="InterPro"/>
</dbReference>
<evidence type="ECO:0000256" key="7">
    <source>
        <dbReference type="SAM" id="MobiDB-lite"/>
    </source>
</evidence>
<evidence type="ECO:0000313" key="9">
    <source>
        <dbReference type="EMBL" id="KAK6795485.1"/>
    </source>
</evidence>
<dbReference type="GO" id="GO:0003677">
    <property type="term" value="F:DNA binding"/>
    <property type="evidence" value="ECO:0007669"/>
    <property type="project" value="UniProtKB-KW"/>
</dbReference>
<dbReference type="InterPro" id="IPR057075">
    <property type="entry name" value="bHLH_IRO3"/>
</dbReference>
<evidence type="ECO:0000256" key="2">
    <source>
        <dbReference type="ARBA" id="ARBA00023015"/>
    </source>
</evidence>
<evidence type="ECO:0000313" key="10">
    <source>
        <dbReference type="Proteomes" id="UP001371456"/>
    </source>
</evidence>
<dbReference type="GO" id="GO:0005634">
    <property type="term" value="C:nucleus"/>
    <property type="evidence" value="ECO:0007669"/>
    <property type="project" value="UniProtKB-SubCell"/>
</dbReference>
<keyword evidence="10" id="KW-1185">Reference proteome</keyword>
<dbReference type="EMBL" id="JBANQN010000003">
    <property type="protein sequence ID" value="KAK6795485.1"/>
    <property type="molecule type" value="Genomic_DNA"/>
</dbReference>